<keyword evidence="2" id="KW-1185">Reference proteome</keyword>
<evidence type="ECO:0000313" key="1">
    <source>
        <dbReference type="EMBL" id="KAF9999278.1"/>
    </source>
</evidence>
<feature type="non-terminal residue" evidence="1">
    <location>
        <position position="286"/>
    </location>
</feature>
<proteinExistence type="predicted"/>
<gene>
    <name evidence="1" type="ORF">BGZ65_005340</name>
</gene>
<dbReference type="OrthoDB" id="2421456at2759"/>
<protein>
    <submittedName>
        <fullName evidence="1">Uncharacterized protein</fullName>
    </submittedName>
</protein>
<evidence type="ECO:0000313" key="2">
    <source>
        <dbReference type="Proteomes" id="UP000749646"/>
    </source>
</evidence>
<sequence>NKVDGGFKIPKVDDIMADLPNLSKLQFNLLNVQLFHLEAFSESFLLSDQKEASYFPREWIQERDEGFKKYLEIKNDSSEIVEPLLKMLKTGDLKKLIEHLPSVEAGYINSQRRGMKVPTKWRGVLDVIKDLCSFAECKWFVEPSESDIVHKWVDVMFYLLRGTKVFVKSGERVSASSRAVKGLLNDEFGSDFGTHGRKVDFLFHSMNFELANFEFKATNLKSLCNVQHLKNVRLNRAIMEDCFAVAGLREPILFIDAAGKYKHNTRHHTLPVIVVSIFSNFQRVLK</sequence>
<name>A0A9P6MHE2_9FUNG</name>
<dbReference type="AlphaFoldDB" id="A0A9P6MHE2"/>
<dbReference type="EMBL" id="JAAAHW010000757">
    <property type="protein sequence ID" value="KAF9999278.1"/>
    <property type="molecule type" value="Genomic_DNA"/>
</dbReference>
<comment type="caution">
    <text evidence="1">The sequence shown here is derived from an EMBL/GenBank/DDBJ whole genome shotgun (WGS) entry which is preliminary data.</text>
</comment>
<accession>A0A9P6MHE2</accession>
<reference evidence="1" key="1">
    <citation type="journal article" date="2020" name="Fungal Divers.">
        <title>Resolving the Mortierellaceae phylogeny through synthesis of multi-gene phylogenetics and phylogenomics.</title>
        <authorList>
            <person name="Vandepol N."/>
            <person name="Liber J."/>
            <person name="Desiro A."/>
            <person name="Na H."/>
            <person name="Kennedy M."/>
            <person name="Barry K."/>
            <person name="Grigoriev I.V."/>
            <person name="Miller A.N."/>
            <person name="O'Donnell K."/>
            <person name="Stajich J.E."/>
            <person name="Bonito G."/>
        </authorList>
    </citation>
    <scope>NUCLEOTIDE SEQUENCE</scope>
    <source>
        <strain evidence="1">MES-2147</strain>
    </source>
</reference>
<organism evidence="1 2">
    <name type="scientific">Modicella reniformis</name>
    <dbReference type="NCBI Taxonomy" id="1440133"/>
    <lineage>
        <taxon>Eukaryota</taxon>
        <taxon>Fungi</taxon>
        <taxon>Fungi incertae sedis</taxon>
        <taxon>Mucoromycota</taxon>
        <taxon>Mortierellomycotina</taxon>
        <taxon>Mortierellomycetes</taxon>
        <taxon>Mortierellales</taxon>
        <taxon>Mortierellaceae</taxon>
        <taxon>Modicella</taxon>
    </lineage>
</organism>
<dbReference type="Proteomes" id="UP000749646">
    <property type="component" value="Unassembled WGS sequence"/>
</dbReference>